<dbReference type="GO" id="GO:0004540">
    <property type="term" value="F:RNA nuclease activity"/>
    <property type="evidence" value="ECO:0007669"/>
    <property type="project" value="InterPro"/>
</dbReference>
<evidence type="ECO:0000256" key="2">
    <source>
        <dbReference type="ARBA" id="ARBA00022722"/>
    </source>
</evidence>
<dbReference type="InterPro" id="IPR008201">
    <property type="entry name" value="HepT-like"/>
</dbReference>
<proteinExistence type="inferred from homology"/>
<dbReference type="Gene3D" id="1.20.120.580">
    <property type="entry name" value="bsu32300-like"/>
    <property type="match status" value="1"/>
</dbReference>
<evidence type="ECO:0000256" key="1">
    <source>
        <dbReference type="ARBA" id="ARBA00022649"/>
    </source>
</evidence>
<accession>A0A0F9UHD8</accession>
<name>A0A0F9UHD8_9ZZZZ</name>
<dbReference type="GO" id="GO:0016787">
    <property type="term" value="F:hydrolase activity"/>
    <property type="evidence" value="ECO:0007669"/>
    <property type="project" value="UniProtKB-KW"/>
</dbReference>
<protein>
    <recommendedName>
        <fullName evidence="6">DUF86 domain-containing protein</fullName>
    </recommendedName>
</protein>
<dbReference type="AlphaFoldDB" id="A0A0F9UHD8"/>
<keyword evidence="3" id="KW-0378">Hydrolase</keyword>
<keyword evidence="2" id="KW-0540">Nuclease</keyword>
<dbReference type="Pfam" id="PF01934">
    <property type="entry name" value="HepT-like"/>
    <property type="match status" value="1"/>
</dbReference>
<keyword evidence="1" id="KW-1277">Toxin-antitoxin system</keyword>
<evidence type="ECO:0000313" key="5">
    <source>
        <dbReference type="EMBL" id="KKN53008.1"/>
    </source>
</evidence>
<sequence>MRKGILYIKHGNENEKILEGIYMDEMRLKRYRDKINHTTDYLKDLPLEPKNELEKRGIFYSLQTSIEAIIDLVAMLVKDLGIPVKDDFTNISEIVKIKKLKPELGEKLKKANGLRNMIVHRYNSFEEQIILNSVKEIKDLLYEWIEIMEEILNEFK</sequence>
<evidence type="ECO:0008006" key="6">
    <source>
        <dbReference type="Google" id="ProtNLM"/>
    </source>
</evidence>
<gene>
    <name evidence="5" type="ORF">LCGC14_0606710</name>
</gene>
<dbReference type="InterPro" id="IPR037038">
    <property type="entry name" value="HepT-like_sf"/>
</dbReference>
<reference evidence="5" key="1">
    <citation type="journal article" date="2015" name="Nature">
        <title>Complex archaea that bridge the gap between prokaryotes and eukaryotes.</title>
        <authorList>
            <person name="Spang A."/>
            <person name="Saw J.H."/>
            <person name="Jorgensen S.L."/>
            <person name="Zaremba-Niedzwiedzka K."/>
            <person name="Martijn J."/>
            <person name="Lind A.E."/>
            <person name="van Eijk R."/>
            <person name="Schleper C."/>
            <person name="Guy L."/>
            <person name="Ettema T.J."/>
        </authorList>
    </citation>
    <scope>NUCLEOTIDE SEQUENCE</scope>
</reference>
<evidence type="ECO:0000256" key="4">
    <source>
        <dbReference type="ARBA" id="ARBA00024207"/>
    </source>
</evidence>
<dbReference type="SUPFAM" id="SSF81593">
    <property type="entry name" value="Nucleotidyltransferase substrate binding subunit/domain"/>
    <property type="match status" value="1"/>
</dbReference>
<organism evidence="5">
    <name type="scientific">marine sediment metagenome</name>
    <dbReference type="NCBI Taxonomy" id="412755"/>
    <lineage>
        <taxon>unclassified sequences</taxon>
        <taxon>metagenomes</taxon>
        <taxon>ecological metagenomes</taxon>
    </lineage>
</organism>
<dbReference type="PANTHER" id="PTHR33397">
    <property type="entry name" value="UPF0331 PROTEIN YUTE"/>
    <property type="match status" value="1"/>
</dbReference>
<dbReference type="PANTHER" id="PTHR33397:SF5">
    <property type="entry name" value="RNASE YUTE-RELATED"/>
    <property type="match status" value="1"/>
</dbReference>
<comment type="similarity">
    <text evidence="4">Belongs to the HepT RNase toxin family.</text>
</comment>
<evidence type="ECO:0000256" key="3">
    <source>
        <dbReference type="ARBA" id="ARBA00022801"/>
    </source>
</evidence>
<comment type="caution">
    <text evidence="5">The sequence shown here is derived from an EMBL/GenBank/DDBJ whole genome shotgun (WGS) entry which is preliminary data.</text>
</comment>
<dbReference type="InterPro" id="IPR052379">
    <property type="entry name" value="Type_VII_TA_RNase"/>
</dbReference>
<dbReference type="GO" id="GO:0110001">
    <property type="term" value="C:toxin-antitoxin complex"/>
    <property type="evidence" value="ECO:0007669"/>
    <property type="project" value="InterPro"/>
</dbReference>
<dbReference type="EMBL" id="LAZR01000993">
    <property type="protein sequence ID" value="KKN53008.1"/>
    <property type="molecule type" value="Genomic_DNA"/>
</dbReference>